<dbReference type="InterPro" id="IPR011250">
    <property type="entry name" value="OMP/PagP_B-barrel"/>
</dbReference>
<protein>
    <submittedName>
        <fullName evidence="2">Uncharacterized protein</fullName>
    </submittedName>
</protein>
<organism evidence="2 3">
    <name type="scientific">Algibacter pectinivorans</name>
    <dbReference type="NCBI Taxonomy" id="870482"/>
    <lineage>
        <taxon>Bacteria</taxon>
        <taxon>Pseudomonadati</taxon>
        <taxon>Bacteroidota</taxon>
        <taxon>Flavobacteriia</taxon>
        <taxon>Flavobacteriales</taxon>
        <taxon>Flavobacteriaceae</taxon>
        <taxon>Algibacter</taxon>
    </lineage>
</organism>
<feature type="region of interest" description="Disordered" evidence="1">
    <location>
        <begin position="29"/>
        <end position="49"/>
    </location>
</feature>
<dbReference type="EMBL" id="FOMI01000001">
    <property type="protein sequence ID" value="SFC85834.1"/>
    <property type="molecule type" value="Genomic_DNA"/>
</dbReference>
<dbReference type="AlphaFoldDB" id="A0A1I1MJY0"/>
<gene>
    <name evidence="2" type="ORF">SAMN04487987_101329</name>
</gene>
<evidence type="ECO:0000313" key="2">
    <source>
        <dbReference type="EMBL" id="SFC85834.1"/>
    </source>
</evidence>
<dbReference type="SUPFAM" id="SSF56925">
    <property type="entry name" value="OMPA-like"/>
    <property type="match status" value="1"/>
</dbReference>
<feature type="compositionally biased region" description="Low complexity" evidence="1">
    <location>
        <begin position="35"/>
        <end position="49"/>
    </location>
</feature>
<sequence length="277" mass="31236">MKHITLYLITIIFSVSSYSQGKISEAEDSLKKSKNTSSNSQTQTTYANNNSTSDGNFLNDVVGGLFVQLFAYTAYGVAIESPFESTHLASNAYLTKYPYKNSDKGNFSYNWDEDSEIFTTSISTRYIFETNRLYGNHLNADMRFFKRIGLELDYLQLWEESPNFGKNALAIYTALAKYNRVRTERFNAYWGLGAAYIDGDVDALGFTYGLGAEWFFAKPFSLACNFNQVLVNNNSVNKFNGLLNYHRKQYKFIGGYEHLKIGSVGFSNVSLGVGISL</sequence>
<keyword evidence="3" id="KW-1185">Reference proteome</keyword>
<reference evidence="3" key="1">
    <citation type="submission" date="2016-10" db="EMBL/GenBank/DDBJ databases">
        <authorList>
            <person name="Varghese N."/>
            <person name="Submissions S."/>
        </authorList>
    </citation>
    <scope>NUCLEOTIDE SEQUENCE [LARGE SCALE GENOMIC DNA]</scope>
    <source>
        <strain evidence="3">DSM 25730</strain>
    </source>
</reference>
<name>A0A1I1MJY0_9FLAO</name>
<accession>A0A1I1MJY0</accession>
<proteinExistence type="predicted"/>
<dbReference type="STRING" id="870482.SAMN04487987_101329"/>
<evidence type="ECO:0000256" key="1">
    <source>
        <dbReference type="SAM" id="MobiDB-lite"/>
    </source>
</evidence>
<dbReference type="RefSeq" id="WP_092848212.1">
    <property type="nucleotide sequence ID" value="NZ_FOMI01000001.1"/>
</dbReference>
<evidence type="ECO:0000313" key="3">
    <source>
        <dbReference type="Proteomes" id="UP000199439"/>
    </source>
</evidence>
<dbReference type="OrthoDB" id="1323375at2"/>
<dbReference type="Proteomes" id="UP000199439">
    <property type="component" value="Unassembled WGS sequence"/>
</dbReference>